<evidence type="ECO:0000256" key="2">
    <source>
        <dbReference type="ARBA" id="ARBA00022727"/>
    </source>
</evidence>
<protein>
    <recommendedName>
        <fullName evidence="6">Adenylate kinase</fullName>
        <ecNumber evidence="6">2.7.4.3</ecNumber>
    </recommendedName>
</protein>
<keyword evidence="3 6" id="KW-0547">Nucleotide-binding</keyword>
<gene>
    <name evidence="7" type="ORF">UU70_C0013G0004</name>
</gene>
<dbReference type="EC" id="2.7.4.3" evidence="6"/>
<comment type="similarity">
    <text evidence="5">Belongs to the adenylate kinase family.</text>
</comment>
<proteinExistence type="inferred from homology"/>
<comment type="catalytic activity">
    <reaction evidence="6">
        <text>AMP + ATP = 2 ADP</text>
        <dbReference type="Rhea" id="RHEA:12973"/>
        <dbReference type="ChEBI" id="CHEBI:30616"/>
        <dbReference type="ChEBI" id="CHEBI:456215"/>
        <dbReference type="ChEBI" id="CHEBI:456216"/>
        <dbReference type="EC" id="2.7.4.3"/>
    </reaction>
</comment>
<reference evidence="7 8" key="1">
    <citation type="journal article" date="2015" name="Nature">
        <title>rRNA introns, odd ribosomes, and small enigmatic genomes across a large radiation of phyla.</title>
        <authorList>
            <person name="Brown C.T."/>
            <person name="Hug L.A."/>
            <person name="Thomas B.C."/>
            <person name="Sharon I."/>
            <person name="Castelle C.J."/>
            <person name="Singh A."/>
            <person name="Wilkins M.J."/>
            <person name="Williams K.H."/>
            <person name="Banfield J.F."/>
        </authorList>
    </citation>
    <scope>NUCLEOTIDE SEQUENCE [LARGE SCALE GENOMIC DNA]</scope>
</reference>
<dbReference type="PRINTS" id="PR00094">
    <property type="entry name" value="ADENYLTKNASE"/>
</dbReference>
<dbReference type="EMBL" id="LCBQ01000013">
    <property type="protein sequence ID" value="KKS13560.1"/>
    <property type="molecule type" value="Genomic_DNA"/>
</dbReference>
<evidence type="ECO:0000256" key="3">
    <source>
        <dbReference type="ARBA" id="ARBA00022741"/>
    </source>
</evidence>
<comment type="caution">
    <text evidence="7">The sequence shown here is derived from an EMBL/GenBank/DDBJ whole genome shotgun (WGS) entry which is preliminary data.</text>
</comment>
<evidence type="ECO:0000313" key="8">
    <source>
        <dbReference type="Proteomes" id="UP000034380"/>
    </source>
</evidence>
<sequence>MQTLDNKWAVILIGPPGSGKDTQAELLARELKFVEIKSSKIIEDKFKLADLNDVVINHEKELHASGQLNTREVVDAWIIERIEEVGATGVGLVGNGWPREIEEVEAEMMAVEKFYPKDSVKIVTITLSEDESVKRNSKRRVCEKNGHPIQKEEIVVCAEDGSAIIFRTDDTPETIKKRYQVYMTQTQPVIDFLSKKGYNVITINGEQPIEDVHRDILDKLW</sequence>
<dbReference type="GO" id="GO:0004017">
    <property type="term" value="F:AMP kinase activity"/>
    <property type="evidence" value="ECO:0007669"/>
    <property type="project" value="UniProtKB-EC"/>
</dbReference>
<dbReference type="InterPro" id="IPR000850">
    <property type="entry name" value="Adenylat/UMP-CMP_kin"/>
</dbReference>
<evidence type="ECO:0000256" key="1">
    <source>
        <dbReference type="ARBA" id="ARBA00022679"/>
    </source>
</evidence>
<accession>A0A0G0WL62</accession>
<organism evidence="7 8">
    <name type="scientific">Candidatus Yanofskybacteria bacterium GW2011_GWA1_41_6</name>
    <dbReference type="NCBI Taxonomy" id="1619020"/>
    <lineage>
        <taxon>Bacteria</taxon>
        <taxon>Candidatus Yanofskyibacteriota</taxon>
    </lineage>
</organism>
<dbReference type="GO" id="GO:0005524">
    <property type="term" value="F:ATP binding"/>
    <property type="evidence" value="ECO:0007669"/>
    <property type="project" value="UniProtKB-KW"/>
</dbReference>
<dbReference type="GO" id="GO:0005737">
    <property type="term" value="C:cytoplasm"/>
    <property type="evidence" value="ECO:0007669"/>
    <property type="project" value="UniProtKB-SubCell"/>
</dbReference>
<dbReference type="Proteomes" id="UP000034380">
    <property type="component" value="Unassembled WGS sequence"/>
</dbReference>
<comment type="subcellular location">
    <subcellularLocation>
        <location evidence="6">Cytoplasm</location>
    </subcellularLocation>
</comment>
<evidence type="ECO:0000256" key="6">
    <source>
        <dbReference type="RuleBase" id="RU003331"/>
    </source>
</evidence>
<evidence type="ECO:0000256" key="5">
    <source>
        <dbReference type="RuleBase" id="RU003330"/>
    </source>
</evidence>
<dbReference type="CDD" id="cd01428">
    <property type="entry name" value="ADK"/>
    <property type="match status" value="1"/>
</dbReference>
<dbReference type="Pfam" id="PF00406">
    <property type="entry name" value="ADK"/>
    <property type="match status" value="1"/>
</dbReference>
<dbReference type="PANTHER" id="PTHR23359">
    <property type="entry name" value="NUCLEOTIDE KINASE"/>
    <property type="match status" value="1"/>
</dbReference>
<evidence type="ECO:0000256" key="4">
    <source>
        <dbReference type="ARBA" id="ARBA00022777"/>
    </source>
</evidence>
<dbReference type="Gene3D" id="3.40.50.300">
    <property type="entry name" value="P-loop containing nucleotide triphosphate hydrolases"/>
    <property type="match status" value="1"/>
</dbReference>
<dbReference type="AlphaFoldDB" id="A0A0G0WL62"/>
<evidence type="ECO:0000313" key="7">
    <source>
        <dbReference type="EMBL" id="KKS13560.1"/>
    </source>
</evidence>
<comment type="subunit">
    <text evidence="6">Monomer.</text>
</comment>
<name>A0A0G0WL62_9BACT</name>
<dbReference type="SUPFAM" id="SSF52540">
    <property type="entry name" value="P-loop containing nucleoside triphosphate hydrolases"/>
    <property type="match status" value="1"/>
</dbReference>
<keyword evidence="1 5" id="KW-0808">Transferase</keyword>
<keyword evidence="4 5" id="KW-0418">Kinase</keyword>
<dbReference type="InterPro" id="IPR027417">
    <property type="entry name" value="P-loop_NTPase"/>
</dbReference>
<keyword evidence="6" id="KW-0067">ATP-binding</keyword>
<keyword evidence="2" id="KW-0545">Nucleotide biosynthesis</keyword>